<dbReference type="GO" id="GO:0006083">
    <property type="term" value="P:acetate metabolic process"/>
    <property type="evidence" value="ECO:0007669"/>
    <property type="project" value="TreeGrafter"/>
</dbReference>
<dbReference type="InterPro" id="IPR023865">
    <property type="entry name" value="Aliphatic_acid_kinase_CS"/>
</dbReference>
<feature type="active site" description="Proton donor/acceptor" evidence="5">
    <location>
        <position position="179"/>
    </location>
</feature>
<dbReference type="PANTHER" id="PTHR21060:SF15">
    <property type="entry name" value="ACETATE KINASE-RELATED"/>
    <property type="match status" value="1"/>
</dbReference>
<evidence type="ECO:0000256" key="5">
    <source>
        <dbReference type="HAMAP-Rule" id="MF_03131"/>
    </source>
</evidence>
<gene>
    <name evidence="6" type="ORF">SMACR_04303</name>
</gene>
<dbReference type="GO" id="GO:0008776">
    <property type="term" value="F:acetate kinase activity"/>
    <property type="evidence" value="ECO:0007669"/>
    <property type="project" value="UniProtKB-UniRule"/>
</dbReference>
<keyword evidence="1 5" id="KW-0808">Transferase</keyword>
<keyword evidence="5" id="KW-0460">Magnesium</keyword>
<feature type="binding site" evidence="5">
    <location>
        <position position="30"/>
    </location>
    <ligand>
        <name>Mg(2+)</name>
        <dbReference type="ChEBI" id="CHEBI:18420"/>
    </ligand>
</feature>
<keyword evidence="3 5" id="KW-0418">Kinase</keyword>
<dbReference type="EC" id="2.7.2.1" evidence="5"/>
<organism evidence="6 7">
    <name type="scientific">Sordaria macrospora</name>
    <dbReference type="NCBI Taxonomy" id="5147"/>
    <lineage>
        <taxon>Eukaryota</taxon>
        <taxon>Fungi</taxon>
        <taxon>Dikarya</taxon>
        <taxon>Ascomycota</taxon>
        <taxon>Pezizomycotina</taxon>
        <taxon>Sordariomycetes</taxon>
        <taxon>Sordariomycetidae</taxon>
        <taxon>Sordariales</taxon>
        <taxon>Sordariaceae</taxon>
        <taxon>Sordaria</taxon>
    </lineage>
</organism>
<dbReference type="Pfam" id="PF00871">
    <property type="entry name" value="Acetate_kinase"/>
    <property type="match status" value="1"/>
</dbReference>
<dbReference type="EMBL" id="NMPR01000009">
    <property type="protein sequence ID" value="KAA8635787.1"/>
    <property type="molecule type" value="Genomic_DNA"/>
</dbReference>
<comment type="caution">
    <text evidence="6">The sequence shown here is derived from an EMBL/GenBank/DDBJ whole genome shotgun (WGS) entry which is preliminary data.</text>
</comment>
<evidence type="ECO:0000256" key="2">
    <source>
        <dbReference type="ARBA" id="ARBA00022741"/>
    </source>
</evidence>
<feature type="binding site" evidence="5">
    <location>
        <position position="445"/>
    </location>
    <ligand>
        <name>Mg(2+)</name>
        <dbReference type="ChEBI" id="CHEBI:18420"/>
    </ligand>
</feature>
<dbReference type="PANTHER" id="PTHR21060">
    <property type="entry name" value="ACETATE KINASE"/>
    <property type="match status" value="1"/>
</dbReference>
<comment type="similarity">
    <text evidence="5">Belongs to the acetokinase family.</text>
</comment>
<comment type="catalytic activity">
    <reaction evidence="5">
        <text>acetate + ATP = acetyl phosphate + ADP</text>
        <dbReference type="Rhea" id="RHEA:11352"/>
        <dbReference type="ChEBI" id="CHEBI:22191"/>
        <dbReference type="ChEBI" id="CHEBI:30089"/>
        <dbReference type="ChEBI" id="CHEBI:30616"/>
        <dbReference type="ChEBI" id="CHEBI:456216"/>
        <dbReference type="EC" id="2.7.2.1"/>
    </reaction>
</comment>
<evidence type="ECO:0000256" key="3">
    <source>
        <dbReference type="ARBA" id="ARBA00022777"/>
    </source>
</evidence>
<dbReference type="OMA" id="HKYVSQR"/>
<dbReference type="InterPro" id="IPR000890">
    <property type="entry name" value="Aliphatic_acid_kin_short-chain"/>
</dbReference>
<feature type="site" description="Transition state stabilizer" evidence="5">
    <location>
        <position position="272"/>
    </location>
</feature>
<reference evidence="6 7" key="1">
    <citation type="submission" date="2017-07" db="EMBL/GenBank/DDBJ databases">
        <title>Genome sequence of the Sordaria macrospora wild type strain R19027.</title>
        <authorList>
            <person name="Nowrousian M."/>
            <person name="Teichert I."/>
            <person name="Kueck U."/>
        </authorList>
    </citation>
    <scope>NUCLEOTIDE SEQUENCE [LARGE SCALE GENOMIC DNA]</scope>
    <source>
        <strain evidence="6 7">R19027</strain>
        <tissue evidence="6">Mycelium</tissue>
    </source>
</reference>
<feature type="binding site" evidence="5">
    <location>
        <begin position="239"/>
        <end position="243"/>
    </location>
    <ligand>
        <name>ATP</name>
        <dbReference type="ChEBI" id="CHEBI:30616"/>
    </ligand>
</feature>
<evidence type="ECO:0000313" key="7">
    <source>
        <dbReference type="Proteomes" id="UP000433876"/>
    </source>
</evidence>
<dbReference type="GO" id="GO:0006085">
    <property type="term" value="P:acetyl-CoA biosynthetic process"/>
    <property type="evidence" value="ECO:0007669"/>
    <property type="project" value="UniProtKB-UniRule"/>
</dbReference>
<feature type="site" description="Transition state stabilizer" evidence="5">
    <location>
        <position position="211"/>
    </location>
</feature>
<dbReference type="PROSITE" id="PS01075">
    <property type="entry name" value="ACETATE_KINASE_1"/>
    <property type="match status" value="1"/>
</dbReference>
<dbReference type="GO" id="GO:0000287">
    <property type="term" value="F:magnesium ion binding"/>
    <property type="evidence" value="ECO:0007669"/>
    <property type="project" value="UniProtKB-UniRule"/>
</dbReference>
<comment type="cofactor">
    <cofactor evidence="5">
        <name>Mg(2+)</name>
        <dbReference type="ChEBI" id="CHEBI:18420"/>
    </cofactor>
</comment>
<dbReference type="Proteomes" id="UP000433876">
    <property type="component" value="Unassembled WGS sequence"/>
</dbReference>
<dbReference type="InterPro" id="IPR004372">
    <property type="entry name" value="Ac/propionate_kinase"/>
</dbReference>
<feature type="binding site" evidence="5">
    <location>
        <position position="122"/>
    </location>
    <ligand>
        <name>substrate</name>
    </ligand>
</feature>
<evidence type="ECO:0000256" key="1">
    <source>
        <dbReference type="ARBA" id="ARBA00022679"/>
    </source>
</evidence>
<keyword evidence="5" id="KW-0479">Metal-binding</keyword>
<name>A0A8S8ZY34_SORMA</name>
<feature type="binding site" evidence="5">
    <location>
        <position position="37"/>
    </location>
    <ligand>
        <name>ATP</name>
        <dbReference type="ChEBI" id="CHEBI:30616"/>
    </ligand>
</feature>
<dbReference type="InterPro" id="IPR043129">
    <property type="entry name" value="ATPase_NBD"/>
</dbReference>
<dbReference type="AlphaFoldDB" id="A0A8S8ZY34"/>
<accession>A0A8S8ZY34</accession>
<dbReference type="NCBIfam" id="TIGR00016">
    <property type="entry name" value="ackA"/>
    <property type="match status" value="1"/>
</dbReference>
<keyword evidence="4 5" id="KW-0067">ATP-binding</keyword>
<protein>
    <recommendedName>
        <fullName evidence="5">Probable acetate kinase</fullName>
        <ecNumber evidence="5">2.7.2.1</ecNumber>
    </recommendedName>
    <alternativeName>
        <fullName evidence="5">Acetokinase</fullName>
    </alternativeName>
</protein>
<dbReference type="VEuPathDB" id="FungiDB:SMAC_04303"/>
<dbReference type="SUPFAM" id="SSF53067">
    <property type="entry name" value="Actin-like ATPase domain"/>
    <property type="match status" value="2"/>
</dbReference>
<dbReference type="GO" id="GO:0005524">
    <property type="term" value="F:ATP binding"/>
    <property type="evidence" value="ECO:0007669"/>
    <property type="project" value="UniProtKB-KW"/>
</dbReference>
<sequence length="461" mass="50078">MKDVDDIHRPMLNSLQSTSAKMKKVVLSVNAGSSSVKISAYSALFGQAPIQLAEAQISGLTAPPATLRYTRHGEKVIKDEEVKDQKVSTQADAFDILLKTLIDDDGVPEISSKEDIAYVCHRIVHGGDFVRPKLISDETYHNLEKLNDLAPLHNSTSLVIVHRCMGDLPKTTLNIACFDSQFHHTIPEHIRTYPINQDIARSNHLRKYGFHGISYAFITRATAEFLGKKVEDVNIIALHLGSGASACAIKDGKSLDTSMGLTPLAGLPGATRSGSVDPSLVFHYASDVGKLSPASTKELHISRAEEILNKESGWKALTGTTNFGTITAALDPSASSQNLSREEVAKMRLAFNLFVDRICGFIGSYYVSLGGQVDALVFAGGIGEKSDRLRAAVVEQVGCLGFGLVDKEANETRVGQELDDDHAVIEIAPQTKKGGHRVLVCKTDEQFEMARACAEDGEFWR</sequence>
<comment type="caution">
    <text evidence="5">Lacks conserved residue(s) required for the propagation of feature annotation.</text>
</comment>
<proteinExistence type="inferred from homology"/>
<dbReference type="PROSITE" id="PS01076">
    <property type="entry name" value="ACETATE_KINASE_2"/>
    <property type="match status" value="1"/>
</dbReference>
<keyword evidence="2 5" id="KW-0547">Nucleotide-binding</keyword>
<dbReference type="HAMAP" id="MF_00020">
    <property type="entry name" value="Acetate_kinase"/>
    <property type="match status" value="1"/>
</dbReference>
<evidence type="ECO:0000256" key="4">
    <source>
        <dbReference type="ARBA" id="ARBA00022840"/>
    </source>
</evidence>
<dbReference type="Gene3D" id="3.30.420.40">
    <property type="match status" value="2"/>
</dbReference>
<evidence type="ECO:0000313" key="6">
    <source>
        <dbReference type="EMBL" id="KAA8635787.1"/>
    </source>
</evidence>
<comment type="pathway">
    <text evidence="5">Metabolic intermediate biosynthesis; acetyl-CoA biosynthesis; acetyl-CoA from acetate: step 1/2.</text>
</comment>
<dbReference type="PRINTS" id="PR00471">
    <property type="entry name" value="ACETATEKNASE"/>
</dbReference>